<dbReference type="SUPFAM" id="SSF53474">
    <property type="entry name" value="alpha/beta-Hydrolases"/>
    <property type="match status" value="1"/>
</dbReference>
<protein>
    <recommendedName>
        <fullName evidence="2">Serine aminopeptidase S33 domain-containing protein</fullName>
    </recommendedName>
</protein>
<dbReference type="Pfam" id="PF12146">
    <property type="entry name" value="Hydrolase_4"/>
    <property type="match status" value="1"/>
</dbReference>
<proteinExistence type="inferred from homology"/>
<name>A0A0F9X5H9_TRIHA</name>
<evidence type="ECO:0000313" key="3">
    <source>
        <dbReference type="EMBL" id="KKO99859.1"/>
    </source>
</evidence>
<dbReference type="InterPro" id="IPR029058">
    <property type="entry name" value="AB_hydrolase_fold"/>
</dbReference>
<dbReference type="EMBL" id="JOKZ01000293">
    <property type="protein sequence ID" value="KKO99859.1"/>
    <property type="molecule type" value="Genomic_DNA"/>
</dbReference>
<accession>A0A0F9X5H9</accession>
<dbReference type="InterPro" id="IPR051411">
    <property type="entry name" value="Polyketide_trans_af380"/>
</dbReference>
<feature type="domain" description="Serine aminopeptidase S33" evidence="2">
    <location>
        <begin position="46"/>
        <end position="143"/>
    </location>
</feature>
<gene>
    <name evidence="3" type="ORF">THAR02_08023</name>
</gene>
<dbReference type="PANTHER" id="PTHR47751:SF2">
    <property type="entry name" value="DLTD N-TERMINAL DOMAIN PROTEIN (AFU_ORTHOLOGUE AFUA_8G00380)-RELATED"/>
    <property type="match status" value="1"/>
</dbReference>
<evidence type="ECO:0000313" key="4">
    <source>
        <dbReference type="Proteomes" id="UP000034112"/>
    </source>
</evidence>
<evidence type="ECO:0000259" key="2">
    <source>
        <dbReference type="Pfam" id="PF12146"/>
    </source>
</evidence>
<comment type="caution">
    <text evidence="3">The sequence shown here is derived from an EMBL/GenBank/DDBJ whole genome shotgun (WGS) entry which is preliminary data.</text>
</comment>
<dbReference type="OMA" id="ETKIALW"/>
<sequence length="304" mass="33769">MPNKKEVKFETRDGLTLRGLLTLLDTPNAPLVIFASPFGVTRGHLMDHQTNLFNENGFATLTYDARTFGKSDGLPRHNINFDKQSEDIFDAVTYGTSLTPHVDPERIAIIGGGHGGGASIRATALDPRVKALILQVPGISGAIDAQFYPPGLLDRSRAALARPKNSESEQEYIQLFPETIEEATAATQKALLGGPTLFNFHSYIRGNCDAKEFNWQNRVTLESAFYNFANEFQAYLPRVSPRPLLYVAPSGELPAEPHEEAYMKVNEPKEFHKIEPFDFGGYMNGTAKVSQKDVEVKFLQKHLL</sequence>
<evidence type="ECO:0000256" key="1">
    <source>
        <dbReference type="ARBA" id="ARBA00029464"/>
    </source>
</evidence>
<dbReference type="Gene3D" id="1.10.10.800">
    <property type="match status" value="1"/>
</dbReference>
<dbReference type="OrthoDB" id="4895739at2759"/>
<dbReference type="PANTHER" id="PTHR47751">
    <property type="entry name" value="SUPERFAMILY HYDROLASE, PUTATIVE (AFU_ORTHOLOGUE AFUA_2G16580)-RELATED"/>
    <property type="match status" value="1"/>
</dbReference>
<reference evidence="4" key="1">
    <citation type="journal article" date="2015" name="Genome Announc.">
        <title>Draft whole-genome sequence of the biocontrol agent Trichoderma harzianum T6776.</title>
        <authorList>
            <person name="Baroncelli R."/>
            <person name="Piaggeschi G."/>
            <person name="Fiorini L."/>
            <person name="Bertolini E."/>
            <person name="Zapparata A."/>
            <person name="Pe M.E."/>
            <person name="Sarrocco S."/>
            <person name="Vannacci G."/>
        </authorList>
    </citation>
    <scope>NUCLEOTIDE SEQUENCE [LARGE SCALE GENOMIC DNA]</scope>
    <source>
        <strain evidence="4">T6776</strain>
    </source>
</reference>
<dbReference type="InterPro" id="IPR022742">
    <property type="entry name" value="Hydrolase_4"/>
</dbReference>
<organism evidence="3 4">
    <name type="scientific">Trichoderma harzianum</name>
    <name type="common">Hypocrea lixii</name>
    <dbReference type="NCBI Taxonomy" id="5544"/>
    <lineage>
        <taxon>Eukaryota</taxon>
        <taxon>Fungi</taxon>
        <taxon>Dikarya</taxon>
        <taxon>Ascomycota</taxon>
        <taxon>Pezizomycotina</taxon>
        <taxon>Sordariomycetes</taxon>
        <taxon>Hypocreomycetidae</taxon>
        <taxon>Hypocreales</taxon>
        <taxon>Hypocreaceae</taxon>
        <taxon>Trichoderma</taxon>
    </lineage>
</organism>
<dbReference type="Gene3D" id="3.40.50.1820">
    <property type="entry name" value="alpha/beta hydrolase"/>
    <property type="match status" value="1"/>
</dbReference>
<dbReference type="AlphaFoldDB" id="A0A0F9X5H9"/>
<comment type="similarity">
    <text evidence="1">Belongs to the polyketide transferase af380 family.</text>
</comment>
<dbReference type="Proteomes" id="UP000034112">
    <property type="component" value="Unassembled WGS sequence"/>
</dbReference>